<dbReference type="InterPro" id="IPR052927">
    <property type="entry name" value="DCC_oxidoreductase"/>
</dbReference>
<reference evidence="2 3" key="1">
    <citation type="submission" date="2023-07" db="EMBL/GenBank/DDBJ databases">
        <title>Genomic Encyclopedia of Type Strains, Phase IV (KMG-IV): sequencing the most valuable type-strain genomes for metagenomic binning, comparative biology and taxonomic classification.</title>
        <authorList>
            <person name="Goeker M."/>
        </authorList>
    </citation>
    <scope>NUCLEOTIDE SEQUENCE [LARGE SCALE GENOMIC DNA]</scope>
    <source>
        <strain evidence="2 3">DSM 19619</strain>
    </source>
</reference>
<keyword evidence="1" id="KW-0472">Membrane</keyword>
<keyword evidence="1" id="KW-1133">Transmembrane helix</keyword>
<gene>
    <name evidence="2" type="ORF">QO011_002166</name>
</gene>
<keyword evidence="1" id="KW-0812">Transmembrane</keyword>
<evidence type="ECO:0000313" key="3">
    <source>
        <dbReference type="Proteomes" id="UP001242480"/>
    </source>
</evidence>
<protein>
    <submittedName>
        <fullName evidence="2">DCC family thiol-disulfide oxidoreductase YuxK</fullName>
    </submittedName>
</protein>
<organism evidence="2 3">
    <name type="scientific">Labrys wisconsinensis</name>
    <dbReference type="NCBI Taxonomy" id="425677"/>
    <lineage>
        <taxon>Bacteria</taxon>
        <taxon>Pseudomonadati</taxon>
        <taxon>Pseudomonadota</taxon>
        <taxon>Alphaproteobacteria</taxon>
        <taxon>Hyphomicrobiales</taxon>
        <taxon>Xanthobacteraceae</taxon>
        <taxon>Labrys</taxon>
    </lineage>
</organism>
<evidence type="ECO:0000256" key="1">
    <source>
        <dbReference type="SAM" id="Phobius"/>
    </source>
</evidence>
<dbReference type="PANTHER" id="PTHR33639:SF2">
    <property type="entry name" value="DUF393 DOMAIN-CONTAINING PROTEIN"/>
    <property type="match status" value="1"/>
</dbReference>
<keyword evidence="3" id="KW-1185">Reference proteome</keyword>
<feature type="transmembrane region" description="Helical" evidence="1">
    <location>
        <begin position="15"/>
        <end position="34"/>
    </location>
</feature>
<comment type="caution">
    <text evidence="2">The sequence shown here is derived from an EMBL/GenBank/DDBJ whole genome shotgun (WGS) entry which is preliminary data.</text>
</comment>
<accession>A0ABU0J692</accession>
<dbReference type="Pfam" id="PF04134">
    <property type="entry name" value="DCC1-like"/>
    <property type="match status" value="1"/>
</dbReference>
<dbReference type="RefSeq" id="WP_307271446.1">
    <property type="nucleotide sequence ID" value="NZ_JAUSVX010000003.1"/>
</dbReference>
<proteinExistence type="predicted"/>
<sequence>MSDWRPRPATDLPDGLILFDGVCVLCAGWVKFLIPRDPGGRHRFVAVQTEAGRALAARFGIDVEAPQTNVVIRDGRAWFKGDSALQVWRDLPGWRWTAVFRLLPRALRNCLYDLVARNRYRLFGRTESCLMPTPDIRRRFLTEPGELA</sequence>
<evidence type="ECO:0000313" key="2">
    <source>
        <dbReference type="EMBL" id="MDQ0469155.1"/>
    </source>
</evidence>
<dbReference type="Proteomes" id="UP001242480">
    <property type="component" value="Unassembled WGS sequence"/>
</dbReference>
<dbReference type="EMBL" id="JAUSVX010000003">
    <property type="protein sequence ID" value="MDQ0469155.1"/>
    <property type="molecule type" value="Genomic_DNA"/>
</dbReference>
<dbReference type="PANTHER" id="PTHR33639">
    <property type="entry name" value="THIOL-DISULFIDE OXIDOREDUCTASE DCC"/>
    <property type="match status" value="1"/>
</dbReference>
<name>A0ABU0J692_9HYPH</name>
<dbReference type="InterPro" id="IPR007263">
    <property type="entry name" value="DCC1-like"/>
</dbReference>